<evidence type="ECO:0000256" key="1">
    <source>
        <dbReference type="ARBA" id="ARBA00022857"/>
    </source>
</evidence>
<dbReference type="Proteomes" id="UP001601442">
    <property type="component" value="Unassembled WGS sequence"/>
</dbReference>
<organism evidence="3 4">
    <name type="scientific">Nocardia aobensis</name>
    <dbReference type="NCBI Taxonomy" id="257277"/>
    <lineage>
        <taxon>Bacteria</taxon>
        <taxon>Bacillati</taxon>
        <taxon>Actinomycetota</taxon>
        <taxon>Actinomycetes</taxon>
        <taxon>Mycobacteriales</taxon>
        <taxon>Nocardiaceae</taxon>
        <taxon>Nocardia</taxon>
    </lineage>
</organism>
<keyword evidence="1" id="KW-0521">NADP</keyword>
<dbReference type="InterPro" id="IPR036291">
    <property type="entry name" value="NAD(P)-bd_dom_sf"/>
</dbReference>
<dbReference type="Gene3D" id="3.40.50.720">
    <property type="entry name" value="NAD(P)-binding Rossmann-like Domain"/>
    <property type="match status" value="1"/>
</dbReference>
<dbReference type="SUPFAM" id="SSF50129">
    <property type="entry name" value="GroES-like"/>
    <property type="match status" value="1"/>
</dbReference>
<dbReference type="Gene3D" id="3.90.180.10">
    <property type="entry name" value="Medium-chain alcohol dehydrogenases, catalytic domain"/>
    <property type="match status" value="1"/>
</dbReference>
<dbReference type="EMBL" id="JBIAMT010000002">
    <property type="protein sequence ID" value="MFF0497832.1"/>
    <property type="molecule type" value="Genomic_DNA"/>
</dbReference>
<dbReference type="InterPro" id="IPR013154">
    <property type="entry name" value="ADH-like_N"/>
</dbReference>
<name>A0ABW6P356_9NOCA</name>
<evidence type="ECO:0000259" key="2">
    <source>
        <dbReference type="SMART" id="SM00829"/>
    </source>
</evidence>
<keyword evidence="4" id="KW-1185">Reference proteome</keyword>
<dbReference type="InterPro" id="IPR020843">
    <property type="entry name" value="ER"/>
</dbReference>
<dbReference type="Pfam" id="PF13602">
    <property type="entry name" value="ADH_zinc_N_2"/>
    <property type="match status" value="1"/>
</dbReference>
<dbReference type="InterPro" id="IPR011032">
    <property type="entry name" value="GroES-like_sf"/>
</dbReference>
<accession>A0ABW6P356</accession>
<gene>
    <name evidence="3" type="ORF">ACFYU5_15595</name>
</gene>
<dbReference type="CDD" id="cd05289">
    <property type="entry name" value="MDR_like_2"/>
    <property type="match status" value="1"/>
</dbReference>
<dbReference type="PANTHER" id="PTHR44154:SF1">
    <property type="entry name" value="QUINONE OXIDOREDUCTASE"/>
    <property type="match status" value="1"/>
</dbReference>
<dbReference type="InterPro" id="IPR051603">
    <property type="entry name" value="Zinc-ADH_QOR/CCCR"/>
</dbReference>
<dbReference type="RefSeq" id="WP_387394628.1">
    <property type="nucleotide sequence ID" value="NZ_JBIAMT010000002.1"/>
</dbReference>
<feature type="domain" description="Enoyl reductase (ER)" evidence="2">
    <location>
        <begin position="10"/>
        <end position="309"/>
    </location>
</feature>
<dbReference type="Pfam" id="PF08240">
    <property type="entry name" value="ADH_N"/>
    <property type="match status" value="1"/>
</dbReference>
<protein>
    <submittedName>
        <fullName evidence="3">Zinc-binding alcohol dehydrogenase family protein</fullName>
    </submittedName>
</protein>
<evidence type="ECO:0000313" key="3">
    <source>
        <dbReference type="EMBL" id="MFF0497832.1"/>
    </source>
</evidence>
<dbReference type="SMART" id="SM00829">
    <property type="entry name" value="PKS_ER"/>
    <property type="match status" value="1"/>
</dbReference>
<proteinExistence type="predicted"/>
<dbReference type="SUPFAM" id="SSF51735">
    <property type="entry name" value="NAD(P)-binding Rossmann-fold domains"/>
    <property type="match status" value="1"/>
</dbReference>
<comment type="caution">
    <text evidence="3">The sequence shown here is derived from an EMBL/GenBank/DDBJ whole genome shotgun (WGS) entry which is preliminary data.</text>
</comment>
<evidence type="ECO:0000313" key="4">
    <source>
        <dbReference type="Proteomes" id="UP001601442"/>
    </source>
</evidence>
<dbReference type="PANTHER" id="PTHR44154">
    <property type="entry name" value="QUINONE OXIDOREDUCTASE"/>
    <property type="match status" value="1"/>
</dbReference>
<reference evidence="3 4" key="1">
    <citation type="submission" date="2024-10" db="EMBL/GenBank/DDBJ databases">
        <title>The Natural Products Discovery Center: Release of the First 8490 Sequenced Strains for Exploring Actinobacteria Biosynthetic Diversity.</title>
        <authorList>
            <person name="Kalkreuter E."/>
            <person name="Kautsar S.A."/>
            <person name="Yang D."/>
            <person name="Bader C.D."/>
            <person name="Teijaro C.N."/>
            <person name="Fluegel L."/>
            <person name="Davis C.M."/>
            <person name="Simpson J.R."/>
            <person name="Lauterbach L."/>
            <person name="Steele A.D."/>
            <person name="Gui C."/>
            <person name="Meng S."/>
            <person name="Li G."/>
            <person name="Viehrig K."/>
            <person name="Ye F."/>
            <person name="Su P."/>
            <person name="Kiefer A.F."/>
            <person name="Nichols A."/>
            <person name="Cepeda A.J."/>
            <person name="Yan W."/>
            <person name="Fan B."/>
            <person name="Jiang Y."/>
            <person name="Adhikari A."/>
            <person name="Zheng C.-J."/>
            <person name="Schuster L."/>
            <person name="Cowan T.M."/>
            <person name="Smanski M.J."/>
            <person name="Chevrette M.G."/>
            <person name="De Carvalho L.P.S."/>
            <person name="Shen B."/>
        </authorList>
    </citation>
    <scope>NUCLEOTIDE SEQUENCE [LARGE SCALE GENOMIC DNA]</scope>
    <source>
        <strain evidence="3 4">NPDC004119</strain>
    </source>
</reference>
<sequence>MKAVGITEFGGPEVLRILELAVPEPGPGEILIRVHAASVNPVDALVRQGKEFVFDADPPYVPGMDAAGVVEQVGDEVNTGVRPGDRVMAIAVVSGTHGAYAEYLVVPAESAVAIPAAVTDAEAATLPMCGLTARMGLDALALERGATVAVTGAAGAVGGYAVQLAKADGLRVIADAADADRQLVRDLGADIVVPRGSRFGDHVRRHIAAGAHGLIDTAGIAENASAAVRDNGVVASSVPDARAPDERGLVSHNLFVPDYAREHAELGRLRRQVEEGRITLRVARRLPYGRASEAHRLLDAGGMRGRIVLTF</sequence>